<feature type="region of interest" description="Disordered" evidence="1">
    <location>
        <begin position="113"/>
        <end position="132"/>
    </location>
</feature>
<gene>
    <name evidence="3" type="ORF">ACFF45_27960</name>
</gene>
<evidence type="ECO:0000256" key="2">
    <source>
        <dbReference type="SAM" id="SignalP"/>
    </source>
</evidence>
<reference evidence="3 4" key="1">
    <citation type="submission" date="2024-09" db="EMBL/GenBank/DDBJ databases">
        <authorList>
            <person name="Sun Q."/>
            <person name="Mori K."/>
        </authorList>
    </citation>
    <scope>NUCLEOTIDE SEQUENCE [LARGE SCALE GENOMIC DNA]</scope>
    <source>
        <strain evidence="3 4">JCM 6917</strain>
    </source>
</reference>
<name>A0ABV5N8T5_9ACTN</name>
<dbReference type="RefSeq" id="WP_381349371.1">
    <property type="nucleotide sequence ID" value="NZ_JBHMCY010000069.1"/>
</dbReference>
<feature type="signal peptide" evidence="2">
    <location>
        <begin position="1"/>
        <end position="31"/>
    </location>
</feature>
<feature type="chain" id="PRO_5047302146" evidence="2">
    <location>
        <begin position="32"/>
        <end position="132"/>
    </location>
</feature>
<sequence>MFRGTALRPLFTTLVAALLALPLFASPAPFAAAHTARHIEAEAHTGTIPSGTAPHVGGAAFHVFAHPGDPTGPLRIRDRHHSVDSAPCARPCARPARDTGADIDAAVPSVAYDRTSRPSTAHAPAALQVVRS</sequence>
<evidence type="ECO:0000313" key="4">
    <source>
        <dbReference type="Proteomes" id="UP001589709"/>
    </source>
</evidence>
<proteinExistence type="predicted"/>
<dbReference type="Proteomes" id="UP001589709">
    <property type="component" value="Unassembled WGS sequence"/>
</dbReference>
<protein>
    <submittedName>
        <fullName evidence="3">Uncharacterized protein</fullName>
    </submittedName>
</protein>
<comment type="caution">
    <text evidence="3">The sequence shown here is derived from an EMBL/GenBank/DDBJ whole genome shotgun (WGS) entry which is preliminary data.</text>
</comment>
<keyword evidence="4" id="KW-1185">Reference proteome</keyword>
<accession>A0ABV5N8T5</accession>
<keyword evidence="2" id="KW-0732">Signal</keyword>
<evidence type="ECO:0000313" key="3">
    <source>
        <dbReference type="EMBL" id="MFB9466441.1"/>
    </source>
</evidence>
<dbReference type="EMBL" id="JBHMCY010000069">
    <property type="protein sequence ID" value="MFB9466441.1"/>
    <property type="molecule type" value="Genomic_DNA"/>
</dbReference>
<organism evidence="3 4">
    <name type="scientific">Streptomyces cinereospinus</name>
    <dbReference type="NCBI Taxonomy" id="285561"/>
    <lineage>
        <taxon>Bacteria</taxon>
        <taxon>Bacillati</taxon>
        <taxon>Actinomycetota</taxon>
        <taxon>Actinomycetes</taxon>
        <taxon>Kitasatosporales</taxon>
        <taxon>Streptomycetaceae</taxon>
        <taxon>Streptomyces</taxon>
    </lineage>
</organism>
<evidence type="ECO:0000256" key="1">
    <source>
        <dbReference type="SAM" id="MobiDB-lite"/>
    </source>
</evidence>